<keyword evidence="3" id="KW-1185">Reference proteome</keyword>
<feature type="compositionally biased region" description="Polar residues" evidence="1">
    <location>
        <begin position="62"/>
        <end position="81"/>
    </location>
</feature>
<dbReference type="InParanoid" id="A0A2P6NTT8"/>
<evidence type="ECO:0000313" key="2">
    <source>
        <dbReference type="EMBL" id="PRP87356.1"/>
    </source>
</evidence>
<dbReference type="AlphaFoldDB" id="A0A2P6NTT8"/>
<evidence type="ECO:0000313" key="3">
    <source>
        <dbReference type="Proteomes" id="UP000241769"/>
    </source>
</evidence>
<protein>
    <submittedName>
        <fullName evidence="2">Uncharacterized protein</fullName>
    </submittedName>
</protein>
<comment type="caution">
    <text evidence="2">The sequence shown here is derived from an EMBL/GenBank/DDBJ whole genome shotgun (WGS) entry which is preliminary data.</text>
</comment>
<proteinExistence type="predicted"/>
<feature type="compositionally biased region" description="Acidic residues" evidence="1">
    <location>
        <begin position="224"/>
        <end position="236"/>
    </location>
</feature>
<feature type="region of interest" description="Disordered" evidence="1">
    <location>
        <begin position="355"/>
        <end position="418"/>
    </location>
</feature>
<gene>
    <name evidence="2" type="ORF">PROFUN_01618</name>
</gene>
<feature type="compositionally biased region" description="Basic and acidic residues" evidence="1">
    <location>
        <begin position="32"/>
        <end position="45"/>
    </location>
</feature>
<organism evidence="2 3">
    <name type="scientific">Planoprotostelium fungivorum</name>
    <dbReference type="NCBI Taxonomy" id="1890364"/>
    <lineage>
        <taxon>Eukaryota</taxon>
        <taxon>Amoebozoa</taxon>
        <taxon>Evosea</taxon>
        <taxon>Variosea</taxon>
        <taxon>Cavosteliida</taxon>
        <taxon>Cavosteliaceae</taxon>
        <taxon>Planoprotostelium</taxon>
    </lineage>
</organism>
<dbReference type="Proteomes" id="UP000241769">
    <property type="component" value="Unassembled WGS sequence"/>
</dbReference>
<evidence type="ECO:0000256" key="1">
    <source>
        <dbReference type="SAM" id="MobiDB-lite"/>
    </source>
</evidence>
<accession>A0A2P6NTT8</accession>
<sequence>MSVFQHQFAIKSAKTPPARRSGAFHTQPLPSKTDERVKDRSERPDVSILRTPISVTRDEGKTSANLEYNLMTQEPIPSTSIEGEDESREAENDRSISPYRTLLRSHNSWSNPKRPRHSQRLIEATDLILPPHDTSLEITPANRSIVVVEEIDLTRDTSDIPRHDWSETSERFHWKTPPPPVRDFSRALSNGTNLSRNLAEALDLSMEEPISHDVVVSHESREEPESDAEEDDNDEGIEGNCPFLLPLFEHCREHIGLDDGTTRDILIRKKGKWDPSFEKLLMDHDHLLRVMNSLRGIYRTLCTISRKRKFCIRSLQRLLGQNPREDITREFFRMWKHNPMASINETHVKAKEAVERREKEREERAKWREEEMKRTLKERREKMKRQMEERKRKQEETERERERKKMREGGRREEIEIL</sequence>
<name>A0A2P6NTT8_9EUKA</name>
<dbReference type="EMBL" id="MDYQ01000021">
    <property type="protein sequence ID" value="PRP87356.1"/>
    <property type="molecule type" value="Genomic_DNA"/>
</dbReference>
<reference evidence="2 3" key="1">
    <citation type="journal article" date="2018" name="Genome Biol. Evol.">
        <title>Multiple Roots of Fruiting Body Formation in Amoebozoa.</title>
        <authorList>
            <person name="Hillmann F."/>
            <person name="Forbes G."/>
            <person name="Novohradska S."/>
            <person name="Ferling I."/>
            <person name="Riege K."/>
            <person name="Groth M."/>
            <person name="Westermann M."/>
            <person name="Marz M."/>
            <person name="Spaller T."/>
            <person name="Winckler T."/>
            <person name="Schaap P."/>
            <person name="Glockner G."/>
        </authorList>
    </citation>
    <scope>NUCLEOTIDE SEQUENCE [LARGE SCALE GENOMIC DNA]</scope>
    <source>
        <strain evidence="2 3">Jena</strain>
    </source>
</reference>
<feature type="region of interest" description="Disordered" evidence="1">
    <location>
        <begin position="215"/>
        <end position="236"/>
    </location>
</feature>
<feature type="region of interest" description="Disordered" evidence="1">
    <location>
        <begin position="1"/>
        <end position="98"/>
    </location>
</feature>